<gene>
    <name evidence="2" type="ordered locus">Clocel_1061</name>
</gene>
<reference evidence="2 3" key="1">
    <citation type="submission" date="2010-08" db="EMBL/GenBank/DDBJ databases">
        <title>Complete sequence of Clostridium cellulovorans 743B.</title>
        <authorList>
            <consortium name="US DOE Joint Genome Institute"/>
            <person name="Lucas S."/>
            <person name="Copeland A."/>
            <person name="Lapidus A."/>
            <person name="Cheng J.-F."/>
            <person name="Bruce D."/>
            <person name="Goodwin L."/>
            <person name="Pitluck S."/>
            <person name="Chertkov O."/>
            <person name="Detter J.C."/>
            <person name="Han C."/>
            <person name="Tapia R."/>
            <person name="Land M."/>
            <person name="Hauser L."/>
            <person name="Chang Y.-J."/>
            <person name="Jeffries C."/>
            <person name="Kyrpides N."/>
            <person name="Ivanova N."/>
            <person name="Mikhailova N."/>
            <person name="Hemme C.L."/>
            <person name="Woyke T."/>
        </authorList>
    </citation>
    <scope>NUCLEOTIDE SEQUENCE [LARGE SCALE GENOMIC DNA]</scope>
    <source>
        <strain evidence="3">ATCC 35296 / DSM 3052 / OCM 3 / 743B</strain>
    </source>
</reference>
<dbReference type="OrthoDB" id="9789603at2"/>
<proteinExistence type="predicted"/>
<dbReference type="PROSITE" id="PS51186">
    <property type="entry name" value="GNAT"/>
    <property type="match status" value="1"/>
</dbReference>
<dbReference type="EMBL" id="CP002160">
    <property type="protein sequence ID" value="ADL50820.1"/>
    <property type="molecule type" value="Genomic_DNA"/>
</dbReference>
<dbReference type="KEGG" id="ccb:Clocel_1061"/>
<organism evidence="2 3">
    <name type="scientific">Clostridium cellulovorans (strain ATCC 35296 / DSM 3052 / OCM 3 / 743B)</name>
    <dbReference type="NCBI Taxonomy" id="573061"/>
    <lineage>
        <taxon>Bacteria</taxon>
        <taxon>Bacillati</taxon>
        <taxon>Bacillota</taxon>
        <taxon>Clostridia</taxon>
        <taxon>Eubacteriales</taxon>
        <taxon>Clostridiaceae</taxon>
        <taxon>Clostridium</taxon>
    </lineage>
</organism>
<evidence type="ECO:0000313" key="2">
    <source>
        <dbReference type="EMBL" id="ADL50820.1"/>
    </source>
</evidence>
<dbReference type="HOGENOM" id="CLU_1710036_0_0_9"/>
<protein>
    <submittedName>
        <fullName evidence="2">GCN5-related N-acetyltransferase</fullName>
    </submittedName>
</protein>
<evidence type="ECO:0000259" key="1">
    <source>
        <dbReference type="PROSITE" id="PS51186"/>
    </source>
</evidence>
<name>D9STY2_CLOC7</name>
<keyword evidence="3" id="KW-1185">Reference proteome</keyword>
<dbReference type="InterPro" id="IPR016181">
    <property type="entry name" value="Acyl_CoA_acyltransferase"/>
</dbReference>
<accession>D9STY2</accession>
<evidence type="ECO:0000313" key="3">
    <source>
        <dbReference type="Proteomes" id="UP000002730"/>
    </source>
</evidence>
<dbReference type="InterPro" id="IPR000182">
    <property type="entry name" value="GNAT_dom"/>
</dbReference>
<dbReference type="SUPFAM" id="SSF55729">
    <property type="entry name" value="Acyl-CoA N-acyltransferases (Nat)"/>
    <property type="match status" value="1"/>
</dbReference>
<dbReference type="AlphaFoldDB" id="D9STY2"/>
<dbReference type="Gene3D" id="3.40.630.30">
    <property type="match status" value="1"/>
</dbReference>
<dbReference type="RefSeq" id="WP_010076331.1">
    <property type="nucleotide sequence ID" value="NC_014393.1"/>
</dbReference>
<dbReference type="Pfam" id="PF00583">
    <property type="entry name" value="Acetyltransf_1"/>
    <property type="match status" value="1"/>
</dbReference>
<dbReference type="Proteomes" id="UP000002730">
    <property type="component" value="Chromosome"/>
</dbReference>
<keyword evidence="2" id="KW-0808">Transferase</keyword>
<feature type="domain" description="N-acetyltransferase" evidence="1">
    <location>
        <begin position="2"/>
        <end position="153"/>
    </location>
</feature>
<sequence>MCKVRSVTLEDKVSLVQLVKTMLGDENLEETAKLVVEDFFNNTQYKVFVIEELNIVNGFGVLKFESFEGANAVAEIVWLKVDDEHKRKGYGKTLILFMEQYAKENNIRKIYLKTGIDNKAAICFYIMQDYKFEARMLDFGCKGHDNYYFAKDI</sequence>
<dbReference type="STRING" id="573061.Clocel_1061"/>
<dbReference type="CDD" id="cd04301">
    <property type="entry name" value="NAT_SF"/>
    <property type="match status" value="1"/>
</dbReference>
<dbReference type="GO" id="GO:0016747">
    <property type="term" value="F:acyltransferase activity, transferring groups other than amino-acyl groups"/>
    <property type="evidence" value="ECO:0007669"/>
    <property type="project" value="InterPro"/>
</dbReference>